<accession>A0A0J7B6T8</accession>
<name>A0A0J7B6T8_COCIT</name>
<dbReference type="Proteomes" id="UP000054565">
    <property type="component" value="Unassembled WGS sequence"/>
</dbReference>
<organism evidence="2 3">
    <name type="scientific">Coccidioides immitis RMSCC 2394</name>
    <dbReference type="NCBI Taxonomy" id="404692"/>
    <lineage>
        <taxon>Eukaryota</taxon>
        <taxon>Fungi</taxon>
        <taxon>Dikarya</taxon>
        <taxon>Ascomycota</taxon>
        <taxon>Pezizomycotina</taxon>
        <taxon>Eurotiomycetes</taxon>
        <taxon>Eurotiomycetidae</taxon>
        <taxon>Onygenales</taxon>
        <taxon>Onygenaceae</taxon>
        <taxon>Coccidioides</taxon>
    </lineage>
</organism>
<feature type="region of interest" description="Disordered" evidence="1">
    <location>
        <begin position="46"/>
        <end position="103"/>
    </location>
</feature>
<evidence type="ECO:0000256" key="1">
    <source>
        <dbReference type="SAM" id="MobiDB-lite"/>
    </source>
</evidence>
<dbReference type="EMBL" id="DS028095">
    <property type="protein sequence ID" value="KMP05687.1"/>
    <property type="molecule type" value="Genomic_DNA"/>
</dbReference>
<reference evidence="3" key="1">
    <citation type="journal article" date="2010" name="Genome Res.">
        <title>Population genomic sequencing of Coccidioides fungi reveals recent hybridization and transposon control.</title>
        <authorList>
            <person name="Neafsey D.E."/>
            <person name="Barker B.M."/>
            <person name="Sharpton T.J."/>
            <person name="Stajich J.E."/>
            <person name="Park D.J."/>
            <person name="Whiston E."/>
            <person name="Hung C.-Y."/>
            <person name="McMahan C."/>
            <person name="White J."/>
            <person name="Sykes S."/>
            <person name="Heiman D."/>
            <person name="Young S."/>
            <person name="Zeng Q."/>
            <person name="Abouelleil A."/>
            <person name="Aftuck L."/>
            <person name="Bessette D."/>
            <person name="Brown A."/>
            <person name="FitzGerald M."/>
            <person name="Lui A."/>
            <person name="Macdonald J.P."/>
            <person name="Priest M."/>
            <person name="Orbach M.J."/>
            <person name="Galgiani J.N."/>
            <person name="Kirkland T.N."/>
            <person name="Cole G.T."/>
            <person name="Birren B.W."/>
            <person name="Henn M.R."/>
            <person name="Taylor J.W."/>
            <person name="Rounsley S.D."/>
        </authorList>
    </citation>
    <scope>NUCLEOTIDE SEQUENCE [LARGE SCALE GENOMIC DNA]</scope>
    <source>
        <strain evidence="3">RMSCC 2394</strain>
    </source>
</reference>
<evidence type="ECO:0000313" key="2">
    <source>
        <dbReference type="EMBL" id="KMP05687.1"/>
    </source>
</evidence>
<sequence>MAKGLNTIKLQSLGIPIASSLSFAGSRTLILVREYRGLDSGAAKRRKGSLKTYASRRRHASSAIDGSPSKRRRFSSPRPTKSVDLVSDSESLKDGPSNFLRPPTPVRAVLSRIQNEIGNVQVSINHLTDCLTSETKELRGTAETGFANITSAFDAPKD</sequence>
<feature type="compositionally biased region" description="Basic residues" evidence="1">
    <location>
        <begin position="46"/>
        <end position="60"/>
    </location>
</feature>
<dbReference type="AlphaFoldDB" id="A0A0J7B6T8"/>
<protein>
    <submittedName>
        <fullName evidence="2">Uncharacterized protein</fullName>
    </submittedName>
</protein>
<dbReference type="OrthoDB" id="10468434at2759"/>
<proteinExistence type="predicted"/>
<gene>
    <name evidence="2" type="ORF">CIRG_05368</name>
</gene>
<evidence type="ECO:0000313" key="3">
    <source>
        <dbReference type="Proteomes" id="UP000054565"/>
    </source>
</evidence>